<reference evidence="1 2" key="1">
    <citation type="submission" date="2017-12" db="EMBL/GenBank/DDBJ databases">
        <title>Sequencing, de novo assembly and annotation of complete genome of a new Thraustochytrid species, strain FCC1311.</title>
        <authorList>
            <person name="Sedici K."/>
            <person name="Godart F."/>
            <person name="Aiese Cigliano R."/>
            <person name="Sanseverino W."/>
            <person name="Barakat M."/>
            <person name="Ortet P."/>
            <person name="Marechal E."/>
            <person name="Cagnac O."/>
            <person name="Amato A."/>
        </authorList>
    </citation>
    <scope>NUCLEOTIDE SEQUENCE [LARGE SCALE GENOMIC DNA]</scope>
</reference>
<comment type="caution">
    <text evidence="1">The sequence shown here is derived from an EMBL/GenBank/DDBJ whole genome shotgun (WGS) entry which is preliminary data.</text>
</comment>
<keyword evidence="2" id="KW-1185">Reference proteome</keyword>
<name>A0A2R5GP33_9STRA</name>
<gene>
    <name evidence="1" type="ORF">FCC1311_062912</name>
</gene>
<accession>A0A2R5GP33</accession>
<dbReference type="Proteomes" id="UP000241890">
    <property type="component" value="Unassembled WGS sequence"/>
</dbReference>
<dbReference type="InParanoid" id="A0A2R5GP33"/>
<sequence>MLRTALGRSEWTRAAAEHGARVASLLAEGRDAKGGLRADHPIFNFLRSYYFVKSAADVRKKLTRWSPGALAWLRLGNIPDAEQDQTLSALRLERAPQDEPPPHDGRLQDSSSYCRVIVTQKDADALHFVQGVLQSTTTNAPVLNCFGMHEWAMLYQEADEDEPFAAQFQSLPRRVAQQDINATVRALKVNCTHFDAMRFFAKSAKTYSRHHDIDREQSFVSENPACLHAQMDLLRHALKLGALIPGAMLANALELALEARALDVAASPYDATAFGLEPVAVETEVGKAEYKTRQLRLAQRARPLRRAMLDYTRAVIDARVDPYASKEAASGAHA</sequence>
<evidence type="ECO:0000313" key="1">
    <source>
        <dbReference type="EMBL" id="GBG30071.1"/>
    </source>
</evidence>
<evidence type="ECO:0000313" key="2">
    <source>
        <dbReference type="Proteomes" id="UP000241890"/>
    </source>
</evidence>
<protein>
    <submittedName>
        <fullName evidence="1">Uncharacterized protein</fullName>
    </submittedName>
</protein>
<dbReference type="EMBL" id="BEYU01000070">
    <property type="protein sequence ID" value="GBG30071.1"/>
    <property type="molecule type" value="Genomic_DNA"/>
</dbReference>
<dbReference type="AlphaFoldDB" id="A0A2R5GP33"/>
<organism evidence="1 2">
    <name type="scientific">Hondaea fermentalgiana</name>
    <dbReference type="NCBI Taxonomy" id="2315210"/>
    <lineage>
        <taxon>Eukaryota</taxon>
        <taxon>Sar</taxon>
        <taxon>Stramenopiles</taxon>
        <taxon>Bigyra</taxon>
        <taxon>Labyrinthulomycetes</taxon>
        <taxon>Thraustochytrida</taxon>
        <taxon>Thraustochytriidae</taxon>
        <taxon>Hondaea</taxon>
    </lineage>
</organism>
<proteinExistence type="predicted"/>
<dbReference type="OrthoDB" id="10264981at2759"/>